<accession>A0A839IWA3</accession>
<protein>
    <submittedName>
        <fullName evidence="1">Uncharacterized protein</fullName>
    </submittedName>
</protein>
<name>A0A839IWA3_9GAMM</name>
<gene>
    <name evidence="1" type="ORF">H4O21_18790</name>
</gene>
<dbReference type="Proteomes" id="UP000565262">
    <property type="component" value="Unassembled WGS sequence"/>
</dbReference>
<reference evidence="1 2" key="1">
    <citation type="submission" date="2020-08" db="EMBL/GenBank/DDBJ databases">
        <title>Oceanospirillum sp. nov. isolated from marine sediment.</title>
        <authorList>
            <person name="Ji X."/>
        </authorList>
    </citation>
    <scope>NUCLEOTIDE SEQUENCE [LARGE SCALE GENOMIC DNA]</scope>
    <source>
        <strain evidence="1 2">D5</strain>
    </source>
</reference>
<comment type="caution">
    <text evidence="1">The sequence shown here is derived from an EMBL/GenBank/DDBJ whole genome shotgun (WGS) entry which is preliminary data.</text>
</comment>
<organism evidence="1 2">
    <name type="scientific">Oceanospirillum sediminis</name>
    <dbReference type="NCBI Taxonomy" id="2760088"/>
    <lineage>
        <taxon>Bacteria</taxon>
        <taxon>Pseudomonadati</taxon>
        <taxon>Pseudomonadota</taxon>
        <taxon>Gammaproteobacteria</taxon>
        <taxon>Oceanospirillales</taxon>
        <taxon>Oceanospirillaceae</taxon>
        <taxon>Oceanospirillum</taxon>
    </lineage>
</organism>
<dbReference type="EMBL" id="JACJFM010000032">
    <property type="protein sequence ID" value="MBB1488657.1"/>
    <property type="molecule type" value="Genomic_DNA"/>
</dbReference>
<sequence length="76" mass="8909">MTEYLQYQGQLYRTHSVVFRTDDFTIYELSDEIDLNGPVRFLALTRNQLIYSVGVLEWPDEDVLIECHGKGRIITL</sequence>
<evidence type="ECO:0000313" key="2">
    <source>
        <dbReference type="Proteomes" id="UP000565262"/>
    </source>
</evidence>
<keyword evidence="2" id="KW-1185">Reference proteome</keyword>
<dbReference type="AlphaFoldDB" id="A0A839IWA3"/>
<proteinExistence type="predicted"/>
<dbReference type="RefSeq" id="WP_182810428.1">
    <property type="nucleotide sequence ID" value="NZ_JACJFM010000032.1"/>
</dbReference>
<evidence type="ECO:0000313" key="1">
    <source>
        <dbReference type="EMBL" id="MBB1488657.1"/>
    </source>
</evidence>